<protein>
    <recommendedName>
        <fullName evidence="15">Lipoxygenase</fullName>
        <ecNumber evidence="15">1.13.11.-</ecNumber>
    </recommendedName>
</protein>
<dbReference type="InterPro" id="IPR036226">
    <property type="entry name" value="LipOase_C_sf"/>
</dbReference>
<dbReference type="GO" id="GO:0006633">
    <property type="term" value="P:fatty acid biosynthetic process"/>
    <property type="evidence" value="ECO:0007669"/>
    <property type="project" value="UniProtKB-KW"/>
</dbReference>
<dbReference type="Pfam" id="PF01477">
    <property type="entry name" value="PLAT"/>
    <property type="match status" value="1"/>
</dbReference>
<dbReference type="GO" id="GO:0046872">
    <property type="term" value="F:metal ion binding"/>
    <property type="evidence" value="ECO:0007669"/>
    <property type="project" value="UniProtKB-UniRule"/>
</dbReference>
<evidence type="ECO:0000256" key="12">
    <source>
        <dbReference type="ARBA" id="ARBA00023160"/>
    </source>
</evidence>
<evidence type="ECO:0000256" key="4">
    <source>
        <dbReference type="ARBA" id="ARBA00022516"/>
    </source>
</evidence>
<reference evidence="16" key="1">
    <citation type="journal article" date="2014" name="Nat. Commun.">
        <title>The tobacco genome sequence and its comparison with those of tomato and potato.</title>
        <authorList>
            <person name="Sierro N."/>
            <person name="Battey J.N."/>
            <person name="Ouadi S."/>
            <person name="Bakaher N."/>
            <person name="Bovet L."/>
            <person name="Willig A."/>
            <person name="Goepfert S."/>
            <person name="Peitsch M.C."/>
            <person name="Ivanov N.V."/>
        </authorList>
    </citation>
    <scope>NUCLEOTIDE SEQUENCE [LARGE SCALE GENOMIC DNA]</scope>
</reference>
<dbReference type="SUPFAM" id="SSF48484">
    <property type="entry name" value="Lipoxigenase"/>
    <property type="match status" value="1"/>
</dbReference>
<comment type="caution">
    <text evidence="13">Lacks conserved residue(s) required for the propagation of feature annotation.</text>
</comment>
<dbReference type="STRING" id="4097.A0A1S4CKT4"/>
<dbReference type="SMART" id="SM00308">
    <property type="entry name" value="LH2"/>
    <property type="match status" value="1"/>
</dbReference>
<comment type="function">
    <text evidence="15">Plant lipoxygenase may be involved in a number of diverse aspects of plant physiology including growth and development, pest resistance, and senescence or responses to wounding.</text>
</comment>
<dbReference type="GO" id="GO:0016702">
    <property type="term" value="F:oxidoreductase activity, acting on single donors with incorporation of molecular oxygen, incorporation of two atoms of oxygen"/>
    <property type="evidence" value="ECO:0000318"/>
    <property type="project" value="GO_Central"/>
</dbReference>
<evidence type="ECO:0000256" key="7">
    <source>
        <dbReference type="ARBA" id="ARBA00022832"/>
    </source>
</evidence>
<proteinExistence type="inferred from homology"/>
<dbReference type="PRINTS" id="PR00087">
    <property type="entry name" value="LIPOXYGENASE"/>
</dbReference>
<dbReference type="GO" id="GO:0034440">
    <property type="term" value="P:lipid oxidation"/>
    <property type="evidence" value="ECO:0000318"/>
    <property type="project" value="GO_Central"/>
</dbReference>
<comment type="pathway">
    <text evidence="15">Lipid metabolism; oxylipin biosynthesis.</text>
</comment>
<comment type="subunit">
    <text evidence="3">Monomer.</text>
</comment>
<dbReference type="InterPro" id="IPR042057">
    <property type="entry name" value="Lipoxy_PLAT/LH2"/>
</dbReference>
<keyword evidence="7" id="KW-0276">Fatty acid metabolism</keyword>
<evidence type="ECO:0000313" key="17">
    <source>
        <dbReference type="RefSeq" id="XP_016501847.2"/>
    </source>
</evidence>
<evidence type="ECO:0000256" key="3">
    <source>
        <dbReference type="ARBA" id="ARBA00011245"/>
    </source>
</evidence>
<dbReference type="InterPro" id="IPR000907">
    <property type="entry name" value="LipOase"/>
</dbReference>
<keyword evidence="5 14" id="KW-0479">Metal-binding</keyword>
<dbReference type="InterPro" id="IPR001246">
    <property type="entry name" value="LipOase_plant"/>
</dbReference>
<keyword evidence="16" id="KW-1185">Reference proteome</keyword>
<dbReference type="SMR" id="A0A1S4CKT4"/>
<name>A0A1S4CKT4_TOBAC</name>
<reference evidence="17" key="2">
    <citation type="submission" date="2025-08" db="UniProtKB">
        <authorList>
            <consortium name="RefSeq"/>
        </authorList>
    </citation>
    <scope>IDENTIFICATION</scope>
    <source>
        <tissue evidence="17">Leaf</tissue>
    </source>
</reference>
<dbReference type="PANTHER" id="PTHR11771">
    <property type="entry name" value="LIPOXYGENASE"/>
    <property type="match status" value="1"/>
</dbReference>
<dbReference type="EC" id="1.13.11.-" evidence="15"/>
<evidence type="ECO:0000256" key="15">
    <source>
        <dbReference type="RuleBase" id="RU003975"/>
    </source>
</evidence>
<gene>
    <name evidence="17" type="primary">LOC107820148</name>
</gene>
<keyword evidence="6 15" id="KW-0925">Oxylipin biosynthesis</keyword>
<dbReference type="SUPFAM" id="SSF49723">
    <property type="entry name" value="Lipase/lipooxygenase domain (PLAT/LH2 domain)"/>
    <property type="match status" value="1"/>
</dbReference>
<dbReference type="KEGG" id="nta:107820148"/>
<dbReference type="PaxDb" id="4097-A0A1S4CKT4"/>
<dbReference type="Gene3D" id="2.60.60.20">
    <property type="entry name" value="PLAT/LH2 domain"/>
    <property type="match status" value="1"/>
</dbReference>
<keyword evidence="12 15" id="KW-0275">Fatty acid biosynthesis</keyword>
<dbReference type="AlphaFoldDB" id="A0A1S4CKT4"/>
<dbReference type="Gene3D" id="1.20.245.10">
    <property type="entry name" value="Lipoxygenase-1, Domain 5"/>
    <property type="match status" value="1"/>
</dbReference>
<evidence type="ECO:0000256" key="8">
    <source>
        <dbReference type="ARBA" id="ARBA00022964"/>
    </source>
</evidence>
<evidence type="ECO:0000256" key="13">
    <source>
        <dbReference type="PROSITE-ProRule" id="PRU00152"/>
    </source>
</evidence>
<dbReference type="Pfam" id="PF00305">
    <property type="entry name" value="Lipoxygenase"/>
    <property type="match status" value="1"/>
</dbReference>
<keyword evidence="11" id="KW-0443">Lipid metabolism</keyword>
<dbReference type="PRINTS" id="PR00468">
    <property type="entry name" value="PLTLPOXGNASE"/>
</dbReference>
<evidence type="ECO:0000256" key="6">
    <source>
        <dbReference type="ARBA" id="ARBA00022767"/>
    </source>
</evidence>
<keyword evidence="10 14" id="KW-0408">Iron</keyword>
<keyword evidence="8 14" id="KW-0223">Dioxygenase</keyword>
<sequence>MASTVKFLYRMIKNTLLGSGLPELEEHQTHEIFEQFAFVDGNQGMSRKLSNPSKKTTNVKGTVVLMKKNFLDLDDVKASVVDRVDEVLGHKVSLQLIGAVNADPANKCRGKPGKPAFLENWEAKFTPLTATDATFRVTFEWEEEAGVPGAFLIKNFHQKEFYLKKLTLDDVPGHGRVCFICNSWIYPSEYYKKDRIFFSNQTYLPSQTPENLRSYREEELENLRGNGIGKLEEWDRIYDYDVYNDLGDPDKAPKYERKILGGSADYPYPRRGRTGRLPTLTDPKSESRLPMIKSLEIYVPRDERFNQLKMSDFAAYALKLLSQFLLAELEASNFTEFDTFEDELKIYDDGFKFPFESLVHKIRDHVPMELVKELLRSDGEHLCKFPMPQVIKDDKSAWRTDEEFAREMLAGLNPIIICSLKEFPPTSNLDPKVFGDQKSTITVEHIKNHIDGLTVEHAIKENRLFILNHHDTLMPYLRCINSTTTKTYATRTLLFLKEDGTLKPVAIELSLPHPDGDHLGAVSNVYTPANDGQEAVVWQLAKAYVAVNDSGYHQLISHWLNTHAIVEPFVIATNRQLSVLHPIYKLLHPHFRDTMFINAFARQTLINACGIVEMTVFPSKFAMEMSAVIYKNWVFLDQALPADLIKRGMAVEDSNAPHGLRLLIQDYPFAVDGLEIWAAIKSWVEEYCHFYYKSDDMIQGDAELQAWWKELREKGHGDKKDEPWWPKMQTVLELIDSCTIVIWIASALHAAVNFGQYPYAGYLPNRPTLSRRFMPEPGTPEYEELNTNPEKAFLKTITPQMQTLLGISLIEMLSRHTADEVYLGLRDTPEWTNDQEPLQAFERFGKRLREIEERITQMNCDEKWKNRSGPVKVPYTSFYPSSEMGLTGKGIPNSVSI</sequence>
<dbReference type="Gene3D" id="3.10.450.60">
    <property type="match status" value="1"/>
</dbReference>
<dbReference type="InterPro" id="IPR036392">
    <property type="entry name" value="PLAT/LH2_dom_sf"/>
</dbReference>
<dbReference type="RefSeq" id="XP_016501847.1">
    <property type="nucleotide sequence ID" value="XM_016646361.1"/>
</dbReference>
<dbReference type="OMA" id="EDWITTF"/>
<comment type="cofactor">
    <cofactor evidence="1 14">
        <name>Fe cation</name>
        <dbReference type="ChEBI" id="CHEBI:24875"/>
    </cofactor>
</comment>
<evidence type="ECO:0000256" key="10">
    <source>
        <dbReference type="ARBA" id="ARBA00023004"/>
    </source>
</evidence>
<dbReference type="PROSITE" id="PS51393">
    <property type="entry name" value="LIPOXYGENASE_3"/>
    <property type="match status" value="1"/>
</dbReference>
<evidence type="ECO:0000256" key="2">
    <source>
        <dbReference type="ARBA" id="ARBA00009419"/>
    </source>
</evidence>
<dbReference type="CDD" id="cd01751">
    <property type="entry name" value="PLAT_LH2"/>
    <property type="match status" value="1"/>
</dbReference>
<evidence type="ECO:0000256" key="14">
    <source>
        <dbReference type="RuleBase" id="RU003974"/>
    </source>
</evidence>
<dbReference type="InterPro" id="IPR027433">
    <property type="entry name" value="Lipoxygenase_dom_3"/>
</dbReference>
<organism evidence="16 17">
    <name type="scientific">Nicotiana tabacum</name>
    <name type="common">Common tobacco</name>
    <dbReference type="NCBI Taxonomy" id="4097"/>
    <lineage>
        <taxon>Eukaryota</taxon>
        <taxon>Viridiplantae</taxon>
        <taxon>Streptophyta</taxon>
        <taxon>Embryophyta</taxon>
        <taxon>Tracheophyta</taxon>
        <taxon>Spermatophyta</taxon>
        <taxon>Magnoliopsida</taxon>
        <taxon>eudicotyledons</taxon>
        <taxon>Gunneridae</taxon>
        <taxon>Pentapetalae</taxon>
        <taxon>asterids</taxon>
        <taxon>lamiids</taxon>
        <taxon>Solanales</taxon>
        <taxon>Solanaceae</taxon>
        <taxon>Nicotianoideae</taxon>
        <taxon>Nicotianeae</taxon>
        <taxon>Nicotiana</taxon>
    </lineage>
</organism>
<comment type="similarity">
    <text evidence="2 14">Belongs to the lipoxygenase family.</text>
</comment>
<evidence type="ECO:0000256" key="1">
    <source>
        <dbReference type="ARBA" id="ARBA00001962"/>
    </source>
</evidence>
<dbReference type="FunFam" id="1.20.245.10:FF:000002">
    <property type="entry name" value="Lipoxygenase"/>
    <property type="match status" value="1"/>
</dbReference>
<dbReference type="InterPro" id="IPR001024">
    <property type="entry name" value="PLAT/LH2_dom"/>
</dbReference>
<dbReference type="Gene3D" id="4.10.372.10">
    <property type="entry name" value="Lipoxygenase-1, Domain 3"/>
    <property type="match status" value="1"/>
</dbReference>
<dbReference type="RefSeq" id="XP_016501847.2">
    <property type="nucleotide sequence ID" value="XM_016646361.2"/>
</dbReference>
<dbReference type="OrthoDB" id="407298at2759"/>
<dbReference type="InterPro" id="IPR020833">
    <property type="entry name" value="LipOase_Fe_BS"/>
</dbReference>
<dbReference type="FunFam" id="3.10.450.60:FF:000002">
    <property type="entry name" value="Lipoxygenase"/>
    <property type="match status" value="1"/>
</dbReference>
<dbReference type="InterPro" id="IPR020834">
    <property type="entry name" value="LipOase_CS"/>
</dbReference>
<dbReference type="FunFam" id="4.10.375.10:FF:000001">
    <property type="entry name" value="Lipoxygenase"/>
    <property type="match status" value="1"/>
</dbReference>
<keyword evidence="9 14" id="KW-0560">Oxidoreductase</keyword>
<evidence type="ECO:0000256" key="9">
    <source>
        <dbReference type="ARBA" id="ARBA00023002"/>
    </source>
</evidence>
<dbReference type="Gene3D" id="4.10.375.10">
    <property type="entry name" value="Lipoxygenase-1, Domain 2"/>
    <property type="match status" value="1"/>
</dbReference>
<dbReference type="PROSITE" id="PS00081">
    <property type="entry name" value="LIPOXYGENASE_2"/>
    <property type="match status" value="1"/>
</dbReference>
<dbReference type="GeneID" id="107820148"/>
<accession>A0A1S4CKT4</accession>
<evidence type="ECO:0000256" key="11">
    <source>
        <dbReference type="ARBA" id="ARBA00023098"/>
    </source>
</evidence>
<dbReference type="InterPro" id="IPR013819">
    <property type="entry name" value="LipOase_C"/>
</dbReference>
<dbReference type="PROSITE" id="PS50095">
    <property type="entry name" value="PLAT"/>
    <property type="match status" value="1"/>
</dbReference>
<keyword evidence="4 15" id="KW-0444">Lipid biosynthesis</keyword>
<dbReference type="PROSITE" id="PS00711">
    <property type="entry name" value="LIPOXYGENASE_1"/>
    <property type="match status" value="1"/>
</dbReference>
<evidence type="ECO:0000313" key="16">
    <source>
        <dbReference type="Proteomes" id="UP000790787"/>
    </source>
</evidence>
<dbReference type="Proteomes" id="UP000790787">
    <property type="component" value="Chromosome 7"/>
</dbReference>
<dbReference type="GO" id="GO:0031408">
    <property type="term" value="P:oxylipin biosynthetic process"/>
    <property type="evidence" value="ECO:0007669"/>
    <property type="project" value="UniProtKB-UniRule"/>
</dbReference>
<dbReference type="UniPathway" id="UPA00382"/>
<evidence type="ECO:0000256" key="5">
    <source>
        <dbReference type="ARBA" id="ARBA00022723"/>
    </source>
</evidence>